<dbReference type="SUPFAM" id="SSF53822">
    <property type="entry name" value="Periplasmic binding protein-like I"/>
    <property type="match status" value="1"/>
</dbReference>
<dbReference type="PANTHER" id="PTHR30146:SF109">
    <property type="entry name" value="HTH-TYPE TRANSCRIPTIONAL REGULATOR GALS"/>
    <property type="match status" value="1"/>
</dbReference>
<dbReference type="SUPFAM" id="SSF47413">
    <property type="entry name" value="lambda repressor-like DNA-binding domains"/>
    <property type="match status" value="1"/>
</dbReference>
<keyword evidence="3" id="KW-0804">Transcription</keyword>
<dbReference type="InterPro" id="IPR046335">
    <property type="entry name" value="LacI/GalR-like_sensor"/>
</dbReference>
<proteinExistence type="predicted"/>
<dbReference type="SMART" id="SM00354">
    <property type="entry name" value="HTH_LACI"/>
    <property type="match status" value="1"/>
</dbReference>
<evidence type="ECO:0000313" key="5">
    <source>
        <dbReference type="EMBL" id="XDQ07464.1"/>
    </source>
</evidence>
<evidence type="ECO:0000256" key="2">
    <source>
        <dbReference type="ARBA" id="ARBA00023125"/>
    </source>
</evidence>
<dbReference type="EMBL" id="CP163431">
    <property type="protein sequence ID" value="XDQ07464.1"/>
    <property type="molecule type" value="Genomic_DNA"/>
</dbReference>
<dbReference type="AlphaFoldDB" id="A0AB39MNU2"/>
<dbReference type="Gene3D" id="1.10.260.40">
    <property type="entry name" value="lambda repressor-like DNA-binding domains"/>
    <property type="match status" value="1"/>
</dbReference>
<sequence length="330" mass="35325">MKRPTLEVVAARAGVSKSSVSRVINGETTVAPHIRDVVMRVVRELGYVPNGAARNLVTRRTDTLALVVSDPPQGVVSDDPLFSAVVRAVSRELEAAGKRLVLMLAESDESRTRVEQYIAGGHVDGVLLVALHGTDPLPAALARQGLPLVSFNRTSAQDVPYVALDNSGGAALAVRHLLESGRRRIATIAGPLELYEARERLDGYRRTLRDAGRRPIVALGDFTRVSGAEAMRQLLDDEPDLDAVFTANDLMAIGALRTLRQVGRRVPEDVAVVGFDDIEAAAYTTPALTSVRSPMADQATAAVHLLLGLINGGPTEPVIMPNELIVRESS</sequence>
<dbReference type="PROSITE" id="PS50932">
    <property type="entry name" value="HTH_LACI_2"/>
    <property type="match status" value="1"/>
</dbReference>
<dbReference type="CDD" id="cd01392">
    <property type="entry name" value="HTH_LacI"/>
    <property type="match status" value="1"/>
</dbReference>
<evidence type="ECO:0000259" key="4">
    <source>
        <dbReference type="PROSITE" id="PS50932"/>
    </source>
</evidence>
<dbReference type="GO" id="GO:0003700">
    <property type="term" value="F:DNA-binding transcription factor activity"/>
    <property type="evidence" value="ECO:0007669"/>
    <property type="project" value="TreeGrafter"/>
</dbReference>
<dbReference type="InterPro" id="IPR010982">
    <property type="entry name" value="Lambda_DNA-bd_dom_sf"/>
</dbReference>
<dbReference type="GO" id="GO:0000976">
    <property type="term" value="F:transcription cis-regulatory region binding"/>
    <property type="evidence" value="ECO:0007669"/>
    <property type="project" value="TreeGrafter"/>
</dbReference>
<keyword evidence="1" id="KW-0805">Transcription regulation</keyword>
<dbReference type="PANTHER" id="PTHR30146">
    <property type="entry name" value="LACI-RELATED TRANSCRIPTIONAL REPRESSOR"/>
    <property type="match status" value="1"/>
</dbReference>
<accession>A0AB39MNU2</accession>
<dbReference type="InterPro" id="IPR028082">
    <property type="entry name" value="Peripla_BP_I"/>
</dbReference>
<name>A0AB39MNU2_9ACTN</name>
<evidence type="ECO:0000256" key="1">
    <source>
        <dbReference type="ARBA" id="ARBA00023015"/>
    </source>
</evidence>
<feature type="domain" description="HTH lacI-type" evidence="4">
    <location>
        <begin position="4"/>
        <end position="58"/>
    </location>
</feature>
<evidence type="ECO:0000256" key="3">
    <source>
        <dbReference type="ARBA" id="ARBA00023163"/>
    </source>
</evidence>
<reference evidence="5" key="1">
    <citation type="submission" date="2024-07" db="EMBL/GenBank/DDBJ databases">
        <authorList>
            <person name="Yu S.T."/>
        </authorList>
    </citation>
    <scope>NUCLEOTIDE SEQUENCE</scope>
    <source>
        <strain evidence="5">R08</strain>
    </source>
</reference>
<dbReference type="Pfam" id="PF00356">
    <property type="entry name" value="LacI"/>
    <property type="match status" value="1"/>
</dbReference>
<protein>
    <submittedName>
        <fullName evidence="5">LacI family DNA-binding transcriptional regulator</fullName>
    </submittedName>
</protein>
<keyword evidence="2 5" id="KW-0238">DNA-binding</keyword>
<organism evidence="5">
    <name type="scientific">Streptomyces sp. R08</name>
    <dbReference type="NCBI Taxonomy" id="3238624"/>
    <lineage>
        <taxon>Bacteria</taxon>
        <taxon>Bacillati</taxon>
        <taxon>Actinomycetota</taxon>
        <taxon>Actinomycetes</taxon>
        <taxon>Kitasatosporales</taxon>
        <taxon>Streptomycetaceae</taxon>
        <taxon>Streptomyces</taxon>
    </lineage>
</organism>
<dbReference type="RefSeq" id="WP_369192247.1">
    <property type="nucleotide sequence ID" value="NZ_CP163431.1"/>
</dbReference>
<dbReference type="CDD" id="cd06267">
    <property type="entry name" value="PBP1_LacI_sugar_binding-like"/>
    <property type="match status" value="1"/>
</dbReference>
<dbReference type="InterPro" id="IPR000843">
    <property type="entry name" value="HTH_LacI"/>
</dbReference>
<dbReference type="Pfam" id="PF13377">
    <property type="entry name" value="Peripla_BP_3"/>
    <property type="match status" value="1"/>
</dbReference>
<gene>
    <name evidence="5" type="ORF">AB5J58_48020</name>
</gene>
<dbReference type="Gene3D" id="3.40.50.2300">
    <property type="match status" value="2"/>
</dbReference>